<dbReference type="PANTHER" id="PTHR42756">
    <property type="entry name" value="TRANSCRIPTIONAL REGULATOR, MARR"/>
    <property type="match status" value="1"/>
</dbReference>
<dbReference type="CDD" id="cd00090">
    <property type="entry name" value="HTH_ARSR"/>
    <property type="match status" value="1"/>
</dbReference>
<keyword evidence="1" id="KW-0805">Transcription regulation</keyword>
<reference evidence="5 6" key="1">
    <citation type="submission" date="2022-04" db="EMBL/GenBank/DDBJ databases">
        <title>Rhizobium coralii sp. nov., isolated from coral Turbinaria peltata.</title>
        <authorList>
            <person name="Sun H."/>
        </authorList>
    </citation>
    <scope>NUCLEOTIDE SEQUENCE [LARGE SCALE GENOMIC DNA]</scope>
    <source>
        <strain evidence="5 6">NTR19</strain>
    </source>
</reference>
<dbReference type="Proteomes" id="UP001202827">
    <property type="component" value="Unassembled WGS sequence"/>
</dbReference>
<evidence type="ECO:0000259" key="4">
    <source>
        <dbReference type="PROSITE" id="PS50995"/>
    </source>
</evidence>
<dbReference type="PANTHER" id="PTHR42756:SF1">
    <property type="entry name" value="TRANSCRIPTIONAL REPRESSOR OF EMRAB OPERON"/>
    <property type="match status" value="1"/>
</dbReference>
<organism evidence="5 6">
    <name type="scientific">Neorhizobium turbinariae</name>
    <dbReference type="NCBI Taxonomy" id="2937795"/>
    <lineage>
        <taxon>Bacteria</taxon>
        <taxon>Pseudomonadati</taxon>
        <taxon>Pseudomonadota</taxon>
        <taxon>Alphaproteobacteria</taxon>
        <taxon>Hyphomicrobiales</taxon>
        <taxon>Rhizobiaceae</taxon>
        <taxon>Rhizobium/Agrobacterium group</taxon>
        <taxon>Neorhizobium</taxon>
    </lineage>
</organism>
<dbReference type="InterPro" id="IPR036388">
    <property type="entry name" value="WH-like_DNA-bd_sf"/>
</dbReference>
<dbReference type="SMART" id="SM00347">
    <property type="entry name" value="HTH_MARR"/>
    <property type="match status" value="1"/>
</dbReference>
<dbReference type="EMBL" id="JALPRY010000008">
    <property type="protein sequence ID" value="MCK8779841.1"/>
    <property type="molecule type" value="Genomic_DNA"/>
</dbReference>
<proteinExistence type="predicted"/>
<dbReference type="PROSITE" id="PS50995">
    <property type="entry name" value="HTH_MARR_2"/>
    <property type="match status" value="1"/>
</dbReference>
<dbReference type="SUPFAM" id="SSF46785">
    <property type="entry name" value="Winged helix' DNA-binding domain"/>
    <property type="match status" value="1"/>
</dbReference>
<dbReference type="InterPro" id="IPR036390">
    <property type="entry name" value="WH_DNA-bd_sf"/>
</dbReference>
<evidence type="ECO:0000313" key="5">
    <source>
        <dbReference type="EMBL" id="MCK8779841.1"/>
    </source>
</evidence>
<name>A0ABT0IPN7_9HYPH</name>
<keyword evidence="3" id="KW-0804">Transcription</keyword>
<sequence>MKNDAISSELLESLNKASRKIRTAFNQGVTAHGLTYPRARTLLRLAKKQNVTQTELACELELEQATIVRLLDRMEENGLIERRADPNDRRVKLIALTEHGKEQAELVKSIGLQLRMHLFSDIDTQELQSAIDLLEKVSARLGDWSGDSVTK</sequence>
<comment type="caution">
    <text evidence="5">The sequence shown here is derived from an EMBL/GenBank/DDBJ whole genome shotgun (WGS) entry which is preliminary data.</text>
</comment>
<protein>
    <submittedName>
        <fullName evidence="5">MarR family transcriptional regulator</fullName>
    </submittedName>
</protein>
<evidence type="ECO:0000256" key="3">
    <source>
        <dbReference type="ARBA" id="ARBA00023163"/>
    </source>
</evidence>
<evidence type="ECO:0000256" key="2">
    <source>
        <dbReference type="ARBA" id="ARBA00023125"/>
    </source>
</evidence>
<dbReference type="Gene3D" id="1.10.10.10">
    <property type="entry name" value="Winged helix-like DNA-binding domain superfamily/Winged helix DNA-binding domain"/>
    <property type="match status" value="1"/>
</dbReference>
<dbReference type="PROSITE" id="PS01117">
    <property type="entry name" value="HTH_MARR_1"/>
    <property type="match status" value="1"/>
</dbReference>
<dbReference type="RefSeq" id="WP_248682537.1">
    <property type="nucleotide sequence ID" value="NZ_JALPRY010000008.1"/>
</dbReference>
<evidence type="ECO:0000313" key="6">
    <source>
        <dbReference type="Proteomes" id="UP001202827"/>
    </source>
</evidence>
<feature type="domain" description="HTH marR-type" evidence="4">
    <location>
        <begin position="7"/>
        <end position="139"/>
    </location>
</feature>
<gene>
    <name evidence="5" type="ORF">M0654_07550</name>
</gene>
<dbReference type="InterPro" id="IPR023187">
    <property type="entry name" value="Tscrpt_reg_MarR-type_CS"/>
</dbReference>
<evidence type="ECO:0000256" key="1">
    <source>
        <dbReference type="ARBA" id="ARBA00023015"/>
    </source>
</evidence>
<dbReference type="InterPro" id="IPR000835">
    <property type="entry name" value="HTH_MarR-typ"/>
</dbReference>
<dbReference type="PRINTS" id="PR00598">
    <property type="entry name" value="HTHMARR"/>
</dbReference>
<keyword evidence="2" id="KW-0238">DNA-binding</keyword>
<dbReference type="InterPro" id="IPR011991">
    <property type="entry name" value="ArsR-like_HTH"/>
</dbReference>
<keyword evidence="6" id="KW-1185">Reference proteome</keyword>
<dbReference type="Pfam" id="PF01047">
    <property type="entry name" value="MarR"/>
    <property type="match status" value="1"/>
</dbReference>
<accession>A0ABT0IPN7</accession>